<feature type="domain" description="Type II secretion system protein GspF" evidence="7">
    <location>
        <begin position="84"/>
        <end position="215"/>
    </location>
</feature>
<keyword evidence="5 6" id="KW-0472">Membrane</keyword>
<reference evidence="8" key="1">
    <citation type="submission" date="2023-12" db="EMBL/GenBank/DDBJ databases">
        <title>Fervidustalea candida gen. nov., sp. nov., a novel member of the family Paenibacillaceae isolated from a geothermal area.</title>
        <authorList>
            <person name="Li W.-J."/>
            <person name="Jiao J.-Y."/>
            <person name="Chen Y."/>
        </authorList>
    </citation>
    <scope>NUCLEOTIDE SEQUENCE</scope>
    <source>
        <strain evidence="8">SYSU GA230002</strain>
    </source>
</reference>
<comment type="subcellular location">
    <subcellularLocation>
        <location evidence="1">Cell membrane</location>
        <topology evidence="1">Multi-pass membrane protein</topology>
    </subcellularLocation>
</comment>
<evidence type="ECO:0000256" key="2">
    <source>
        <dbReference type="ARBA" id="ARBA00022475"/>
    </source>
</evidence>
<dbReference type="PANTHER" id="PTHR35007">
    <property type="entry name" value="INTEGRAL MEMBRANE PROTEIN-RELATED"/>
    <property type="match status" value="1"/>
</dbReference>
<evidence type="ECO:0000313" key="8">
    <source>
        <dbReference type="EMBL" id="MEB3102690.1"/>
    </source>
</evidence>
<evidence type="ECO:0000259" key="7">
    <source>
        <dbReference type="Pfam" id="PF00482"/>
    </source>
</evidence>
<evidence type="ECO:0000256" key="4">
    <source>
        <dbReference type="ARBA" id="ARBA00022989"/>
    </source>
</evidence>
<organism evidence="8 9">
    <name type="scientific">Ferviditalea candida</name>
    <dbReference type="NCBI Taxonomy" id="3108399"/>
    <lineage>
        <taxon>Bacteria</taxon>
        <taxon>Bacillati</taxon>
        <taxon>Bacillota</taxon>
        <taxon>Bacilli</taxon>
        <taxon>Bacillales</taxon>
        <taxon>Paenibacillaceae</taxon>
        <taxon>Ferviditalea</taxon>
    </lineage>
</organism>
<accession>A0ABU5ZNJ4</accession>
<keyword evidence="9" id="KW-1185">Reference proteome</keyword>
<evidence type="ECO:0000256" key="3">
    <source>
        <dbReference type="ARBA" id="ARBA00022692"/>
    </source>
</evidence>
<keyword evidence="4 6" id="KW-1133">Transmembrane helix</keyword>
<evidence type="ECO:0000256" key="1">
    <source>
        <dbReference type="ARBA" id="ARBA00004651"/>
    </source>
</evidence>
<dbReference type="PANTHER" id="PTHR35007:SF2">
    <property type="entry name" value="PILUS ASSEMBLE PROTEIN"/>
    <property type="match status" value="1"/>
</dbReference>
<gene>
    <name evidence="8" type="ORF">VF724_13545</name>
</gene>
<keyword evidence="2" id="KW-1003">Cell membrane</keyword>
<feature type="transmembrane region" description="Helical" evidence="6">
    <location>
        <begin position="32"/>
        <end position="59"/>
    </location>
</feature>
<dbReference type="Pfam" id="PF00482">
    <property type="entry name" value="T2SSF"/>
    <property type="match status" value="1"/>
</dbReference>
<name>A0ABU5ZNJ4_9BACL</name>
<dbReference type="EMBL" id="JAYJLD010000021">
    <property type="protein sequence ID" value="MEB3102690.1"/>
    <property type="molecule type" value="Genomic_DNA"/>
</dbReference>
<feature type="transmembrane region" description="Helical" evidence="6">
    <location>
        <begin position="197"/>
        <end position="220"/>
    </location>
</feature>
<sequence>MVIHRCSLDEADGIAKWMMAETMLLSFLVHDLTLLLAVVDGSSLTYAGMGLLLSVIIPYGKYRDLEHKWIEIKRSIVLDLPELLDKLTLLVNAGETVQGAIARCAERRAGRTTTRLYQELAQTRQELANRISFHRAMEDFSKRCSAQEVSIFTTTILMNYRRGGDELVAALRELSRDLWEKRKAAARIAGEEASSKLVFPMIIIFIVVMVVIVSPAVMIMSP</sequence>
<protein>
    <submittedName>
        <fullName evidence="8">Type II secretion system F family protein</fullName>
    </submittedName>
</protein>
<comment type="caution">
    <text evidence="8">The sequence shown here is derived from an EMBL/GenBank/DDBJ whole genome shotgun (WGS) entry which is preliminary data.</text>
</comment>
<proteinExistence type="predicted"/>
<dbReference type="InterPro" id="IPR018076">
    <property type="entry name" value="T2SS_GspF_dom"/>
</dbReference>
<dbReference type="Proteomes" id="UP001310386">
    <property type="component" value="Unassembled WGS sequence"/>
</dbReference>
<evidence type="ECO:0000256" key="5">
    <source>
        <dbReference type="ARBA" id="ARBA00023136"/>
    </source>
</evidence>
<evidence type="ECO:0000313" key="9">
    <source>
        <dbReference type="Proteomes" id="UP001310386"/>
    </source>
</evidence>
<evidence type="ECO:0000256" key="6">
    <source>
        <dbReference type="SAM" id="Phobius"/>
    </source>
</evidence>
<keyword evidence="3 6" id="KW-0812">Transmembrane</keyword>